<feature type="domain" description="DUF6924" evidence="1">
    <location>
        <begin position="196"/>
        <end position="325"/>
    </location>
</feature>
<keyword evidence="3" id="KW-1185">Reference proteome</keyword>
<organism evidence="2 3">
    <name type="scientific">Streptomyces glomeratus</name>
    <dbReference type="NCBI Taxonomy" id="284452"/>
    <lineage>
        <taxon>Bacteria</taxon>
        <taxon>Bacillati</taxon>
        <taxon>Actinomycetota</taxon>
        <taxon>Actinomycetes</taxon>
        <taxon>Kitasatosporales</taxon>
        <taxon>Streptomycetaceae</taxon>
        <taxon>Streptomyces</taxon>
    </lineage>
</organism>
<name>A0ABP6L7K5_9ACTN</name>
<evidence type="ECO:0000313" key="3">
    <source>
        <dbReference type="Proteomes" id="UP001501532"/>
    </source>
</evidence>
<dbReference type="EMBL" id="BAAAUF010000010">
    <property type="protein sequence ID" value="GAA3031438.1"/>
    <property type="molecule type" value="Genomic_DNA"/>
</dbReference>
<protein>
    <recommendedName>
        <fullName evidence="1">DUF6924 domain-containing protein</fullName>
    </recommendedName>
</protein>
<evidence type="ECO:0000313" key="2">
    <source>
        <dbReference type="EMBL" id="GAA3031438.1"/>
    </source>
</evidence>
<dbReference type="InterPro" id="IPR053832">
    <property type="entry name" value="DUF6924"/>
</dbReference>
<evidence type="ECO:0000259" key="1">
    <source>
        <dbReference type="Pfam" id="PF21962"/>
    </source>
</evidence>
<gene>
    <name evidence="2" type="ORF">GCM10010448_11760</name>
</gene>
<comment type="caution">
    <text evidence="2">The sequence shown here is derived from an EMBL/GenBank/DDBJ whole genome shotgun (WGS) entry which is preliminary data.</text>
</comment>
<dbReference type="Pfam" id="PF21962">
    <property type="entry name" value="DUF6924"/>
    <property type="match status" value="1"/>
</dbReference>
<reference evidence="3" key="1">
    <citation type="journal article" date="2019" name="Int. J. Syst. Evol. Microbiol.">
        <title>The Global Catalogue of Microorganisms (GCM) 10K type strain sequencing project: providing services to taxonomists for standard genome sequencing and annotation.</title>
        <authorList>
            <consortium name="The Broad Institute Genomics Platform"/>
            <consortium name="The Broad Institute Genome Sequencing Center for Infectious Disease"/>
            <person name="Wu L."/>
            <person name="Ma J."/>
        </authorList>
    </citation>
    <scope>NUCLEOTIDE SEQUENCE [LARGE SCALE GENOMIC DNA]</scope>
    <source>
        <strain evidence="3">JCM 9091</strain>
    </source>
</reference>
<sequence length="325" mass="35015">MTTETADLYVEDHDLQIDPQCEGIMAFPEHSDITNGIVGFHQDFGTILTGFERGWCHVTVQICPEPPALDAADWDDVLDVSADFARGQAFIGSYDKALTTNLAFDGPGTYRLRVHARGRAGAKDAALPRRPRPSRTNPAPETYLVQVWKAAARPEEVHKSSGYPGLPAAGYTGPTSSAYSPEVDAPQIRAGSGGIVLVRTCFTEPGAWQALLGFIGKGGEGGDCIDVTAVDERAYEGLSGEQLRSLVDRDEDDWPYHPVLLVADERALAAGDFPLLAVDNPPGEPAASFRITTAHLESFVVNMELGNTSFFEWSRDAGEDGVYTG</sequence>
<accession>A0ABP6L7K5</accession>
<dbReference type="Proteomes" id="UP001501532">
    <property type="component" value="Unassembled WGS sequence"/>
</dbReference>
<proteinExistence type="predicted"/>
<dbReference type="RefSeq" id="WP_234513178.1">
    <property type="nucleotide sequence ID" value="NZ_BAAAUF010000010.1"/>
</dbReference>